<dbReference type="InterPro" id="IPR029057">
    <property type="entry name" value="PRTase-like"/>
</dbReference>
<keyword evidence="13" id="KW-0511">Multifunctional enzyme</keyword>
<feature type="binding site" evidence="15">
    <location>
        <position position="474"/>
    </location>
    <ligand>
        <name>substrate</name>
    </ligand>
</feature>
<dbReference type="InterPro" id="IPR004467">
    <property type="entry name" value="Or_phspho_trans_dom"/>
</dbReference>
<feature type="active site" description="For OMPdecase activity" evidence="14">
    <location>
        <position position="357"/>
    </location>
</feature>
<dbReference type="PANTHER" id="PTHR19278">
    <property type="entry name" value="OROTATE PHOSPHORIBOSYLTRANSFERASE"/>
    <property type="match status" value="1"/>
</dbReference>
<dbReference type="EC" id="4.1.1.23" evidence="6"/>
<dbReference type="SUPFAM" id="SSF53271">
    <property type="entry name" value="PRTase-like"/>
    <property type="match status" value="1"/>
</dbReference>
<dbReference type="InterPro" id="IPR013785">
    <property type="entry name" value="Aldolase_TIM"/>
</dbReference>
<name>A0AAE9INX9_CAEBR</name>
<evidence type="ECO:0000256" key="13">
    <source>
        <dbReference type="ARBA" id="ARBA00023268"/>
    </source>
</evidence>
<keyword evidence="12" id="KW-0456">Lyase</keyword>
<dbReference type="GO" id="GO:0044205">
    <property type="term" value="P:'de novo' UMP biosynthetic process"/>
    <property type="evidence" value="ECO:0007669"/>
    <property type="project" value="InterPro"/>
</dbReference>
<dbReference type="InterPro" id="IPR014732">
    <property type="entry name" value="OMPdecase"/>
</dbReference>
<keyword evidence="9" id="KW-0808">Transferase</keyword>
<keyword evidence="11" id="KW-0665">Pyrimidine biosynthesis</keyword>
<dbReference type="Proteomes" id="UP000827892">
    <property type="component" value="Chromosome III"/>
</dbReference>
<evidence type="ECO:0000256" key="12">
    <source>
        <dbReference type="ARBA" id="ARBA00023239"/>
    </source>
</evidence>
<evidence type="ECO:0000256" key="3">
    <source>
        <dbReference type="ARBA" id="ARBA00006221"/>
    </source>
</evidence>
<dbReference type="CDD" id="cd04725">
    <property type="entry name" value="OMP_decarboxylase_like"/>
    <property type="match status" value="1"/>
</dbReference>
<feature type="binding site" evidence="15">
    <location>
        <position position="495"/>
    </location>
    <ligand>
        <name>substrate</name>
    </ligand>
</feature>
<evidence type="ECO:0000256" key="7">
    <source>
        <dbReference type="ARBA" id="ARBA00015047"/>
    </source>
</evidence>
<comment type="similarity">
    <text evidence="4">In the C-terminal section; belongs to the OMP decarboxylase family.</text>
</comment>
<sequence>MKSDLFATIQALHSIGQVDKSNIGFSRKMNSLTEINRNGAMKRNLLRLMLKAGVFKFGEFQLKSGQISPIYIDLRECFTHPKLLMLISEALSVMIQKSGVEYSGVLGIPYAALPYASVAAGHFLEKPLLIVRKEAKAYGTKKLIEGLYQPDDQLVLIEDVVTTGGSILEVLGTLKAESLVSNNVFCILDREQGGAYKLYEAGVNLHSLLDMKTVLTFLYSTGAITEKQWNDIFVALNLNFMAPLKLSIDTELEDLNSLPYVDCSRTPLNERESLTESPLNKKIISLMKNKKSNLCLAIDYTTVDQVLQMVELAGPFVLAIKLHADAITDFNEEFTKKLVTMANDMNFIIFEDRKFGDTGNTNLLQLSGAQKIASWADVVTVHAVQGNDSIGGVFRKLALDPAYRLSGVLLIAQLSTKGSLTALPGYTESAVEIANNNRDVVSGFIAQTRVSACSDLLNWTPGVNLDAKTDSTGQQWRGVDQAIDIQQNDIIIVGRGVTSSSEPVQQLKRYRQIAWDALTKNETSIH</sequence>
<protein>
    <recommendedName>
        <fullName evidence="7">Uridine 5'-monophosphate synthase</fullName>
        <ecNumber evidence="5">2.4.2.10</ecNumber>
        <ecNumber evidence="6">4.1.1.23</ecNumber>
    </recommendedName>
</protein>
<dbReference type="FunFam" id="3.20.20.70:FF:000114">
    <property type="entry name" value="Decarboxylase,orotidine phosphate"/>
    <property type="match status" value="1"/>
</dbReference>
<feature type="domain" description="Orotidine 5'-phosphate decarboxylase" evidence="16">
    <location>
        <begin position="293"/>
        <end position="510"/>
    </location>
</feature>
<feature type="binding site" evidence="15">
    <location>
        <position position="299"/>
    </location>
    <ligand>
        <name>substrate</name>
    </ligand>
</feature>
<evidence type="ECO:0000313" key="18">
    <source>
        <dbReference type="Proteomes" id="UP000827892"/>
    </source>
</evidence>
<feature type="active site" description="For OMPdecase activity" evidence="14">
    <location>
        <position position="354"/>
    </location>
</feature>
<gene>
    <name evidence="17" type="ORF">L3Y34_000854</name>
</gene>
<evidence type="ECO:0000256" key="9">
    <source>
        <dbReference type="ARBA" id="ARBA00022679"/>
    </source>
</evidence>
<dbReference type="InterPro" id="IPR001754">
    <property type="entry name" value="OMPdeCOase_dom"/>
</dbReference>
<evidence type="ECO:0000259" key="16">
    <source>
        <dbReference type="SMART" id="SM00934"/>
    </source>
</evidence>
<evidence type="ECO:0000256" key="1">
    <source>
        <dbReference type="ARBA" id="ARBA00004861"/>
    </source>
</evidence>
<evidence type="ECO:0000256" key="8">
    <source>
        <dbReference type="ARBA" id="ARBA00022676"/>
    </source>
</evidence>
<dbReference type="EMBL" id="CP090893">
    <property type="protein sequence ID" value="ULT99865.1"/>
    <property type="molecule type" value="Genomic_DNA"/>
</dbReference>
<accession>A0AAE9INX9</accession>
<evidence type="ECO:0000256" key="14">
    <source>
        <dbReference type="PIRSR" id="PIRSR614732-1"/>
    </source>
</evidence>
<evidence type="ECO:0000313" key="17">
    <source>
        <dbReference type="EMBL" id="ULT99865.1"/>
    </source>
</evidence>
<dbReference type="InterPro" id="IPR023031">
    <property type="entry name" value="OPRT"/>
</dbReference>
<proteinExistence type="inferred from homology"/>
<dbReference type="NCBIfam" id="TIGR01740">
    <property type="entry name" value="pyrF"/>
    <property type="match status" value="1"/>
</dbReference>
<evidence type="ECO:0000256" key="15">
    <source>
        <dbReference type="PIRSR" id="PIRSR614732-2"/>
    </source>
</evidence>
<comment type="pathway">
    <text evidence="1">Pyrimidine metabolism; UMP biosynthesis via de novo pathway; UMP from orotate: step 2/2.</text>
</comment>
<feature type="active site" description="For OMPdecase activity" evidence="14">
    <location>
        <position position="352"/>
    </location>
</feature>
<dbReference type="GO" id="GO:0006207">
    <property type="term" value="P:'de novo' pyrimidine nucleobase biosynthetic process"/>
    <property type="evidence" value="ECO:0007669"/>
    <property type="project" value="InterPro"/>
</dbReference>
<keyword evidence="10" id="KW-0210">Decarboxylase</keyword>
<dbReference type="GO" id="GO:0004590">
    <property type="term" value="F:orotidine-5'-phosphate decarboxylase activity"/>
    <property type="evidence" value="ECO:0007669"/>
    <property type="project" value="UniProtKB-EC"/>
</dbReference>
<dbReference type="SUPFAM" id="SSF51366">
    <property type="entry name" value="Ribulose-phoshate binding barrel"/>
    <property type="match status" value="1"/>
</dbReference>
<evidence type="ECO:0000256" key="6">
    <source>
        <dbReference type="ARBA" id="ARBA00012321"/>
    </source>
</evidence>
<dbReference type="CDD" id="cd06223">
    <property type="entry name" value="PRTases_typeI"/>
    <property type="match status" value="1"/>
</dbReference>
<dbReference type="Pfam" id="PF00215">
    <property type="entry name" value="OMPdecase"/>
    <property type="match status" value="1"/>
</dbReference>
<dbReference type="SMART" id="SM00934">
    <property type="entry name" value="OMPdecase"/>
    <property type="match status" value="1"/>
</dbReference>
<dbReference type="Gene3D" id="3.40.50.2020">
    <property type="match status" value="1"/>
</dbReference>
<feature type="binding site" evidence="15">
    <location>
        <position position="321"/>
    </location>
    <ligand>
        <name>substrate</name>
    </ligand>
</feature>
<dbReference type="InterPro" id="IPR011060">
    <property type="entry name" value="RibuloseP-bd_barrel"/>
</dbReference>
<evidence type="ECO:0000256" key="10">
    <source>
        <dbReference type="ARBA" id="ARBA00022793"/>
    </source>
</evidence>
<evidence type="ECO:0000256" key="4">
    <source>
        <dbReference type="ARBA" id="ARBA00009769"/>
    </source>
</evidence>
<dbReference type="PANTHER" id="PTHR19278:SF9">
    <property type="entry name" value="URIDINE 5'-MONOPHOSPHATE SYNTHASE"/>
    <property type="match status" value="1"/>
</dbReference>
<dbReference type="EC" id="2.4.2.10" evidence="5"/>
<organism evidence="17 18">
    <name type="scientific">Caenorhabditis briggsae</name>
    <dbReference type="NCBI Taxonomy" id="6238"/>
    <lineage>
        <taxon>Eukaryota</taxon>
        <taxon>Metazoa</taxon>
        <taxon>Ecdysozoa</taxon>
        <taxon>Nematoda</taxon>
        <taxon>Chromadorea</taxon>
        <taxon>Rhabditida</taxon>
        <taxon>Rhabditina</taxon>
        <taxon>Rhabditomorpha</taxon>
        <taxon>Rhabditoidea</taxon>
        <taxon>Rhabditidae</taxon>
        <taxon>Peloderinae</taxon>
        <taxon>Caenorhabditis</taxon>
    </lineage>
</organism>
<dbReference type="Gene3D" id="3.20.20.70">
    <property type="entry name" value="Aldolase class I"/>
    <property type="match status" value="1"/>
</dbReference>
<keyword evidence="8" id="KW-0328">Glycosyltransferase</keyword>
<evidence type="ECO:0000256" key="5">
    <source>
        <dbReference type="ARBA" id="ARBA00011971"/>
    </source>
</evidence>
<evidence type="ECO:0000256" key="11">
    <source>
        <dbReference type="ARBA" id="ARBA00022975"/>
    </source>
</evidence>
<reference evidence="17 18" key="1">
    <citation type="submission" date="2022-05" db="EMBL/GenBank/DDBJ databases">
        <title>Chromosome-level reference genomes for two strains of Caenorhabditis briggsae: an improved platform for comparative genomics.</title>
        <authorList>
            <person name="Stevens L."/>
            <person name="Andersen E.C."/>
        </authorList>
    </citation>
    <scope>NUCLEOTIDE SEQUENCE [LARGE SCALE GENOMIC DNA]</scope>
    <source>
        <strain evidence="17">QX1410_ONT</strain>
        <tissue evidence="17">Whole-organism</tissue>
    </source>
</reference>
<dbReference type="GO" id="GO:0004588">
    <property type="term" value="F:orotate phosphoribosyltransferase activity"/>
    <property type="evidence" value="ECO:0007669"/>
    <property type="project" value="UniProtKB-EC"/>
</dbReference>
<dbReference type="AlphaFoldDB" id="A0AAE9INX9"/>
<feature type="binding site" evidence="15">
    <location>
        <position position="415"/>
    </location>
    <ligand>
        <name>substrate</name>
    </ligand>
</feature>
<dbReference type="HAMAP" id="MF_01208">
    <property type="entry name" value="PyrE"/>
    <property type="match status" value="1"/>
</dbReference>
<dbReference type="NCBIfam" id="TIGR00336">
    <property type="entry name" value="pyrE"/>
    <property type="match status" value="1"/>
</dbReference>
<dbReference type="InterPro" id="IPR000836">
    <property type="entry name" value="PRTase_dom"/>
</dbReference>
<comment type="pathway">
    <text evidence="2">Pyrimidine metabolism; UMP biosynthesis via de novo pathway; UMP from orotate: step 1/2.</text>
</comment>
<comment type="similarity">
    <text evidence="3">In the N-terminal section; belongs to the purine/pyrimidine phosphoribosyltransferase family.</text>
</comment>
<feature type="binding site" evidence="15">
    <location>
        <position position="494"/>
    </location>
    <ligand>
        <name>substrate</name>
    </ligand>
</feature>
<evidence type="ECO:0000256" key="2">
    <source>
        <dbReference type="ARBA" id="ARBA00004889"/>
    </source>
</evidence>